<keyword evidence="2" id="KW-0732">Signal</keyword>
<sequence length="257" mass="28031">MRRLLSAALALAAALGISAAAKAQTVVADLSQSRVAITTNFAGSQILVFGAVQETGPDAGTPFDIIVTVSGPREPVTVRKKDRVAGIWVNTEAVDVTAAPAFYAISTNRRMEQILSMTEDLRRSITIPRAIRSAGLASQVDEAEEFTEALIRLKEKNGSYRVEEFGVTMIGQPLFRTDINLPSNISEGRYTARIFMLRDKQVIASYTDVLDVRKVGLERWIYNLAQEQAMIYGLLSLAIAMVAGWGASAAFRYIRGN</sequence>
<accession>A0ABW3IKX4</accession>
<evidence type="ECO:0000313" key="3">
    <source>
        <dbReference type="EMBL" id="MFD0978358.1"/>
    </source>
</evidence>
<evidence type="ECO:0000256" key="2">
    <source>
        <dbReference type="SAM" id="SignalP"/>
    </source>
</evidence>
<dbReference type="Pfam" id="PF09608">
    <property type="entry name" value="Alph_Pro_TM"/>
    <property type="match status" value="1"/>
</dbReference>
<keyword evidence="1" id="KW-0812">Transmembrane</keyword>
<evidence type="ECO:0000256" key="1">
    <source>
        <dbReference type="SAM" id="Phobius"/>
    </source>
</evidence>
<dbReference type="Proteomes" id="UP001597108">
    <property type="component" value="Unassembled WGS sequence"/>
</dbReference>
<protein>
    <submittedName>
        <fullName evidence="3">TIGR02186 family protein</fullName>
    </submittedName>
</protein>
<keyword evidence="4" id="KW-1185">Reference proteome</keyword>
<dbReference type="EMBL" id="JBHTJT010000005">
    <property type="protein sequence ID" value="MFD0978358.1"/>
    <property type="molecule type" value="Genomic_DNA"/>
</dbReference>
<keyword evidence="1" id="KW-1133">Transmembrane helix</keyword>
<comment type="caution">
    <text evidence="3">The sequence shown here is derived from an EMBL/GenBank/DDBJ whole genome shotgun (WGS) entry which is preliminary data.</text>
</comment>
<keyword evidence="1" id="KW-0472">Membrane</keyword>
<gene>
    <name evidence="3" type="ORF">ACFQ2S_01725</name>
</gene>
<dbReference type="InterPro" id="IPR019088">
    <property type="entry name" value="CHP02186-rel_TM"/>
</dbReference>
<feature type="signal peptide" evidence="2">
    <location>
        <begin position="1"/>
        <end position="23"/>
    </location>
</feature>
<organism evidence="3 4">
    <name type="scientific">Tropicimonas aquimaris</name>
    <dbReference type="NCBI Taxonomy" id="914152"/>
    <lineage>
        <taxon>Bacteria</taxon>
        <taxon>Pseudomonadati</taxon>
        <taxon>Pseudomonadota</taxon>
        <taxon>Alphaproteobacteria</taxon>
        <taxon>Rhodobacterales</taxon>
        <taxon>Roseobacteraceae</taxon>
        <taxon>Tropicimonas</taxon>
    </lineage>
</organism>
<proteinExistence type="predicted"/>
<dbReference type="RefSeq" id="WP_386072187.1">
    <property type="nucleotide sequence ID" value="NZ_JBHTJT010000005.1"/>
</dbReference>
<feature type="transmembrane region" description="Helical" evidence="1">
    <location>
        <begin position="229"/>
        <end position="254"/>
    </location>
</feature>
<reference evidence="4" key="1">
    <citation type="journal article" date="2019" name="Int. J. Syst. Evol. Microbiol.">
        <title>The Global Catalogue of Microorganisms (GCM) 10K type strain sequencing project: providing services to taxonomists for standard genome sequencing and annotation.</title>
        <authorList>
            <consortium name="The Broad Institute Genomics Platform"/>
            <consortium name="The Broad Institute Genome Sequencing Center for Infectious Disease"/>
            <person name="Wu L."/>
            <person name="Ma J."/>
        </authorList>
    </citation>
    <scope>NUCLEOTIDE SEQUENCE [LARGE SCALE GENOMIC DNA]</scope>
    <source>
        <strain evidence="4">CCUG 60524</strain>
    </source>
</reference>
<evidence type="ECO:0000313" key="4">
    <source>
        <dbReference type="Proteomes" id="UP001597108"/>
    </source>
</evidence>
<name>A0ABW3IKX4_9RHOB</name>
<feature type="chain" id="PRO_5045339461" evidence="2">
    <location>
        <begin position="24"/>
        <end position="257"/>
    </location>
</feature>